<feature type="compositionally biased region" description="Basic and acidic residues" evidence="1">
    <location>
        <begin position="42"/>
        <end position="51"/>
    </location>
</feature>
<feature type="domain" description="Myb-like" evidence="2">
    <location>
        <begin position="43"/>
        <end position="94"/>
    </location>
</feature>
<proteinExistence type="predicted"/>
<reference evidence="4" key="1">
    <citation type="submission" date="2021-01" db="EMBL/GenBank/DDBJ databases">
        <authorList>
            <person name="Corre E."/>
            <person name="Pelletier E."/>
            <person name="Niang G."/>
            <person name="Scheremetjew M."/>
            <person name="Finn R."/>
            <person name="Kale V."/>
            <person name="Holt S."/>
            <person name="Cochrane G."/>
            <person name="Meng A."/>
            <person name="Brown T."/>
            <person name="Cohen L."/>
        </authorList>
    </citation>
    <scope>NUCLEOTIDE SEQUENCE</scope>
    <source>
        <strain evidence="4">MM31A-1</strain>
    </source>
</reference>
<accession>A0A7S3Q499</accession>
<evidence type="ECO:0000259" key="3">
    <source>
        <dbReference type="PROSITE" id="PS51294"/>
    </source>
</evidence>
<feature type="compositionally biased region" description="Polar residues" evidence="1">
    <location>
        <begin position="146"/>
        <end position="158"/>
    </location>
</feature>
<dbReference type="PROSITE" id="PS50090">
    <property type="entry name" value="MYB_LIKE"/>
    <property type="match status" value="1"/>
</dbReference>
<dbReference type="SMART" id="SM00717">
    <property type="entry name" value="SANT"/>
    <property type="match status" value="1"/>
</dbReference>
<protein>
    <recommendedName>
        <fullName evidence="5">HTH myb-type domain-containing protein</fullName>
    </recommendedName>
</protein>
<evidence type="ECO:0000259" key="2">
    <source>
        <dbReference type="PROSITE" id="PS50090"/>
    </source>
</evidence>
<feature type="compositionally biased region" description="Basic residues" evidence="1">
    <location>
        <begin position="25"/>
        <end position="41"/>
    </location>
</feature>
<feature type="region of interest" description="Disordered" evidence="1">
    <location>
        <begin position="1"/>
        <end position="51"/>
    </location>
</feature>
<sequence>MSITSPDRNTSSSRRVSPNGGGHNNRAKKKRRSGGKPKQKRHAEGIKTGRWTDEESTAFLLGMKKHGPGKWSMIGLNIPTRDTMQVKTHGQTILKRMRKGENVFELLVDENGMNSDHMSSSSGGDYDFTTTATKKSKQVETEADSVLSSNNRSISTECTPLPMNTIDQNSRTKDYLYSSAHPLTHDNARPPINEDSMKGTRNEHPATTQSLDAHNSHNDEYIMSSSQHQHDSYEYAHTTHSQHRGYTCSISQSIENAALHQQGLEQTPHSQPQRVASASDSASGALATNAVDDAIIHMGHNVDFLESIDFDFQNSSNGHRTSNDSSNLHHDPLVDPIEFDSPDASINLVEYNEWADDLADISIHFPTSDADFEAATAAHADSAAALFHDAIFHQRVSP</sequence>
<dbReference type="EMBL" id="HBIO01013015">
    <property type="protein sequence ID" value="CAE0465291.1"/>
    <property type="molecule type" value="Transcribed_RNA"/>
</dbReference>
<evidence type="ECO:0000256" key="1">
    <source>
        <dbReference type="SAM" id="MobiDB-lite"/>
    </source>
</evidence>
<feature type="compositionally biased region" description="Polar residues" evidence="1">
    <location>
        <begin position="1"/>
        <end position="16"/>
    </location>
</feature>
<dbReference type="PROSITE" id="PS51294">
    <property type="entry name" value="HTH_MYB"/>
    <property type="match status" value="1"/>
</dbReference>
<feature type="region of interest" description="Disordered" evidence="1">
    <location>
        <begin position="181"/>
        <end position="212"/>
    </location>
</feature>
<dbReference type="SUPFAM" id="SSF46689">
    <property type="entry name" value="Homeodomain-like"/>
    <property type="match status" value="1"/>
</dbReference>
<feature type="region of interest" description="Disordered" evidence="1">
    <location>
        <begin position="262"/>
        <end position="281"/>
    </location>
</feature>
<name>A0A7S3Q499_9STRA</name>
<feature type="region of interest" description="Disordered" evidence="1">
    <location>
        <begin position="137"/>
        <end position="167"/>
    </location>
</feature>
<dbReference type="InterPro" id="IPR017930">
    <property type="entry name" value="Myb_dom"/>
</dbReference>
<dbReference type="Gene3D" id="1.10.10.60">
    <property type="entry name" value="Homeodomain-like"/>
    <property type="match status" value="1"/>
</dbReference>
<feature type="compositionally biased region" description="Basic and acidic residues" evidence="1">
    <location>
        <begin position="195"/>
        <end position="204"/>
    </location>
</feature>
<dbReference type="InterPro" id="IPR009057">
    <property type="entry name" value="Homeodomain-like_sf"/>
</dbReference>
<gene>
    <name evidence="4" type="ORF">CDEB00056_LOCUS10132</name>
</gene>
<dbReference type="AlphaFoldDB" id="A0A7S3Q499"/>
<dbReference type="Pfam" id="PF00249">
    <property type="entry name" value="Myb_DNA-binding"/>
    <property type="match status" value="1"/>
</dbReference>
<dbReference type="InterPro" id="IPR001005">
    <property type="entry name" value="SANT/Myb"/>
</dbReference>
<feature type="domain" description="HTH myb-type" evidence="3">
    <location>
        <begin position="43"/>
        <end position="98"/>
    </location>
</feature>
<evidence type="ECO:0000313" key="4">
    <source>
        <dbReference type="EMBL" id="CAE0465291.1"/>
    </source>
</evidence>
<dbReference type="CDD" id="cd00167">
    <property type="entry name" value="SANT"/>
    <property type="match status" value="1"/>
</dbReference>
<organism evidence="4">
    <name type="scientific">Chaetoceros debilis</name>
    <dbReference type="NCBI Taxonomy" id="122233"/>
    <lineage>
        <taxon>Eukaryota</taxon>
        <taxon>Sar</taxon>
        <taxon>Stramenopiles</taxon>
        <taxon>Ochrophyta</taxon>
        <taxon>Bacillariophyta</taxon>
        <taxon>Coscinodiscophyceae</taxon>
        <taxon>Chaetocerotophycidae</taxon>
        <taxon>Chaetocerotales</taxon>
        <taxon>Chaetocerotaceae</taxon>
        <taxon>Chaetoceros</taxon>
    </lineage>
</organism>
<feature type="compositionally biased region" description="Polar residues" evidence="1">
    <location>
        <begin position="263"/>
        <end position="274"/>
    </location>
</feature>
<evidence type="ECO:0008006" key="5">
    <source>
        <dbReference type="Google" id="ProtNLM"/>
    </source>
</evidence>